<sequence>MQTLSEAGVTVTIACRTPRRASSRRKVHKSAQLPWIFLTLWALHNQVKAVGVIIPSEIGQDPGIDPLYAVKTTEMRFTMRVVALLLSPATAFSWSPRSRLLALLNPAQWYLDGNLVTVEGSDLLWLPWSSIVPRSQVCFPWYPAIRRIPEIIRALIAIGYFTQEDLPELDLKAALDLGAARTAASQVATVHLGGITAGDRGAKGCVSFI</sequence>
<dbReference type="SUPFAM" id="SSF55347">
    <property type="entry name" value="Glyceraldehyde-3-phosphate dehydrogenase-like, C-terminal domain"/>
    <property type="match status" value="1"/>
</dbReference>
<dbReference type="AlphaFoldDB" id="A0A8H6AAY6"/>
<evidence type="ECO:0000313" key="1">
    <source>
        <dbReference type="EMBL" id="KAF5863862.1"/>
    </source>
</evidence>
<keyword evidence="2" id="KW-1185">Reference proteome</keyword>
<name>A0A8H6AAY6_PETAA</name>
<dbReference type="EMBL" id="SPNV01000043">
    <property type="protein sequence ID" value="KAF5863862.1"/>
    <property type="molecule type" value="Genomic_DNA"/>
</dbReference>
<gene>
    <name evidence="1" type="ORF">ETB97_009148</name>
</gene>
<dbReference type="Proteomes" id="UP000541154">
    <property type="component" value="Unassembled WGS sequence"/>
</dbReference>
<dbReference type="Gene3D" id="3.30.360.10">
    <property type="entry name" value="Dihydrodipicolinate Reductase, domain 2"/>
    <property type="match status" value="1"/>
</dbReference>
<comment type="caution">
    <text evidence="1">The sequence shown here is derived from an EMBL/GenBank/DDBJ whole genome shotgun (WGS) entry which is preliminary data.</text>
</comment>
<evidence type="ECO:0000313" key="2">
    <source>
        <dbReference type="Proteomes" id="UP000541154"/>
    </source>
</evidence>
<reference evidence="1 2" key="1">
    <citation type="submission" date="2019-04" db="EMBL/GenBank/DDBJ databases">
        <title>Aspergillus burnettii sp. nov., novel species from soil in southeast Queensland.</title>
        <authorList>
            <person name="Gilchrist C.L.M."/>
            <person name="Pitt J.I."/>
            <person name="Lange L."/>
            <person name="Lacey H.J."/>
            <person name="Vuong D."/>
            <person name="Midgley D.J."/>
            <person name="Greenfield P."/>
            <person name="Bradbury M."/>
            <person name="Lacey E."/>
            <person name="Busk P.K."/>
            <person name="Pilgaard B."/>
            <person name="Chooi Y.H."/>
            <person name="Piggott A.M."/>
        </authorList>
    </citation>
    <scope>NUCLEOTIDE SEQUENCE [LARGE SCALE GENOMIC DNA]</scope>
    <source>
        <strain evidence="1 2">FRR 5400</strain>
    </source>
</reference>
<proteinExistence type="predicted"/>
<organism evidence="1 2">
    <name type="scientific">Petromyces alliaceus</name>
    <name type="common">Aspergillus alliaceus</name>
    <dbReference type="NCBI Taxonomy" id="209559"/>
    <lineage>
        <taxon>Eukaryota</taxon>
        <taxon>Fungi</taxon>
        <taxon>Dikarya</taxon>
        <taxon>Ascomycota</taxon>
        <taxon>Pezizomycotina</taxon>
        <taxon>Eurotiomycetes</taxon>
        <taxon>Eurotiomycetidae</taxon>
        <taxon>Eurotiales</taxon>
        <taxon>Aspergillaceae</taxon>
        <taxon>Aspergillus</taxon>
        <taxon>Aspergillus subgen. Circumdati</taxon>
    </lineage>
</organism>
<accession>A0A8H6AAY6</accession>
<protein>
    <submittedName>
        <fullName evidence="1">Uncharacterized protein</fullName>
    </submittedName>
</protein>